<proteinExistence type="predicted"/>
<dbReference type="STRING" id="8167.A0A484C848"/>
<reference evidence="15 16" key="1">
    <citation type="submission" date="2019-01" db="EMBL/GenBank/DDBJ databases">
        <title>A chromosome-scale genome assembly of the yellow perch, Perca flavescens.</title>
        <authorList>
            <person name="Feron R."/>
            <person name="Morvezen R."/>
            <person name="Bestin A."/>
            <person name="Haffray P."/>
            <person name="Klopp C."/>
            <person name="Zahm M."/>
            <person name="Cabau C."/>
            <person name="Roques C."/>
            <person name="Donnadieu C."/>
            <person name="Bouchez O."/>
            <person name="Christie M."/>
            <person name="Larson W."/>
            <person name="Guiguen Y."/>
        </authorList>
    </citation>
    <scope>NUCLEOTIDE SEQUENCE [LARGE SCALE GENOMIC DNA]</scope>
    <source>
        <strain evidence="15">YP-PL-M2</strain>
        <tissue evidence="15">Blood</tissue>
    </source>
</reference>
<dbReference type="Gene3D" id="2.30.42.10">
    <property type="match status" value="1"/>
</dbReference>
<dbReference type="SMART" id="SM00228">
    <property type="entry name" value="PDZ"/>
    <property type="match status" value="1"/>
</dbReference>
<feature type="compositionally biased region" description="Acidic residues" evidence="13">
    <location>
        <begin position="414"/>
        <end position="425"/>
    </location>
</feature>
<dbReference type="InterPro" id="IPR043446">
    <property type="entry name" value="Neurabin-like"/>
</dbReference>
<feature type="region of interest" description="Disordered" evidence="13">
    <location>
        <begin position="1"/>
        <end position="56"/>
    </location>
</feature>
<keyword evidence="16" id="KW-1185">Reference proteome</keyword>
<dbReference type="GO" id="GO:0007015">
    <property type="term" value="P:actin filament organization"/>
    <property type="evidence" value="ECO:0007669"/>
    <property type="project" value="TreeGrafter"/>
</dbReference>
<evidence type="ECO:0000259" key="14">
    <source>
        <dbReference type="PROSITE" id="PS50106"/>
    </source>
</evidence>
<dbReference type="GO" id="GO:0031175">
    <property type="term" value="P:neuron projection development"/>
    <property type="evidence" value="ECO:0007669"/>
    <property type="project" value="TreeGrafter"/>
</dbReference>
<feature type="region of interest" description="Disordered" evidence="13">
    <location>
        <begin position="124"/>
        <end position="170"/>
    </location>
</feature>
<dbReference type="InterPro" id="IPR036034">
    <property type="entry name" value="PDZ_sf"/>
</dbReference>
<feature type="compositionally biased region" description="Basic and acidic residues" evidence="13">
    <location>
        <begin position="144"/>
        <end position="164"/>
    </location>
</feature>
<keyword evidence="10" id="KW-0206">Cytoskeleton</keyword>
<dbReference type="Proteomes" id="UP000295070">
    <property type="component" value="Chromosome 21"/>
</dbReference>
<dbReference type="GO" id="GO:0005737">
    <property type="term" value="C:cytoplasm"/>
    <property type="evidence" value="ECO:0007669"/>
    <property type="project" value="TreeGrafter"/>
</dbReference>
<feature type="compositionally biased region" description="Low complexity" evidence="13">
    <location>
        <begin position="1"/>
        <end position="16"/>
    </location>
</feature>
<feature type="region of interest" description="Disordered" evidence="13">
    <location>
        <begin position="275"/>
        <end position="450"/>
    </location>
</feature>
<evidence type="ECO:0000256" key="3">
    <source>
        <dbReference type="ARBA" id="ARBA00022490"/>
    </source>
</evidence>
<evidence type="ECO:0000256" key="5">
    <source>
        <dbReference type="ARBA" id="ARBA00022782"/>
    </source>
</evidence>
<evidence type="ECO:0000256" key="7">
    <source>
        <dbReference type="ARBA" id="ARBA00023018"/>
    </source>
</evidence>
<dbReference type="GO" id="GO:0015629">
    <property type="term" value="C:actin cytoskeleton"/>
    <property type="evidence" value="ECO:0007669"/>
    <property type="project" value="TreeGrafter"/>
</dbReference>
<dbReference type="FunFam" id="2.30.42.10:FF:000010">
    <property type="entry name" value="Neurabin-1 isoform 1"/>
    <property type="match status" value="1"/>
</dbReference>
<comment type="caution">
    <text evidence="15">The sequence shown here is derived from an EMBL/GenBank/DDBJ whole genome shotgun (WGS) entry which is preliminary data.</text>
</comment>
<dbReference type="GO" id="GO:0030425">
    <property type="term" value="C:dendrite"/>
    <property type="evidence" value="ECO:0007669"/>
    <property type="project" value="TreeGrafter"/>
</dbReference>
<feature type="domain" description="PDZ" evidence="14">
    <location>
        <begin position="496"/>
        <end position="584"/>
    </location>
</feature>
<feature type="compositionally biased region" description="Polar residues" evidence="13">
    <location>
        <begin position="298"/>
        <end position="314"/>
    </location>
</feature>
<dbReference type="CDD" id="cd06790">
    <property type="entry name" value="PDZ_neurabin-like"/>
    <property type="match status" value="1"/>
</dbReference>
<evidence type="ECO:0000256" key="9">
    <source>
        <dbReference type="ARBA" id="ARBA00023203"/>
    </source>
</evidence>
<feature type="compositionally biased region" description="Basic and acidic residues" evidence="13">
    <location>
        <begin position="321"/>
        <end position="342"/>
    </location>
</feature>
<feature type="compositionally biased region" description="Acidic residues" evidence="13">
    <location>
        <begin position="618"/>
        <end position="637"/>
    </location>
</feature>
<evidence type="ECO:0000256" key="10">
    <source>
        <dbReference type="ARBA" id="ARBA00023212"/>
    </source>
</evidence>
<dbReference type="Pfam" id="PF00595">
    <property type="entry name" value="PDZ"/>
    <property type="match status" value="1"/>
</dbReference>
<evidence type="ECO:0000256" key="2">
    <source>
        <dbReference type="ARBA" id="ARBA00022473"/>
    </source>
</evidence>
<feature type="compositionally biased region" description="Basic and acidic residues" evidence="13">
    <location>
        <begin position="385"/>
        <end position="397"/>
    </location>
</feature>
<keyword evidence="5" id="KW-0221">Differentiation</keyword>
<evidence type="ECO:0000256" key="6">
    <source>
        <dbReference type="ARBA" id="ARBA00022902"/>
    </source>
</evidence>
<keyword evidence="2" id="KW-0217">Developmental protein</keyword>
<dbReference type="SUPFAM" id="SSF50156">
    <property type="entry name" value="PDZ domain-like"/>
    <property type="match status" value="1"/>
</dbReference>
<comment type="subcellular location">
    <subcellularLocation>
        <location evidence="1">Cytoplasm</location>
        <location evidence="1">Cytoskeleton</location>
    </subcellularLocation>
    <subcellularLocation>
        <location evidence="11">Synapse</location>
    </subcellularLocation>
</comment>
<feature type="region of interest" description="Disordered" evidence="13">
    <location>
        <begin position="618"/>
        <end position="639"/>
    </location>
</feature>
<protein>
    <recommendedName>
        <fullName evidence="14">PDZ domain-containing protein</fullName>
    </recommendedName>
</protein>
<sequence>MMKTESTSKSTGSGSTLRSPSPHRNAYEAGMQALKPVKDNAANGDMQEGPRGRRYGSNVHRIKNMFQQMQTLTPADAECEEGARNADKSVRLSLPRAGSLNENVDHSALLKLGSTVSERVSKFDISKPENGHPRASSPSYSKLQETRRIFEQQQERQQQERQQQERQQQQEKLATTRVLLKTDKASGFQDSRLDVVSRFNGSTESLDSLDTSDAVSPTVSQLSAVFERAAELRNNLHRLSSTPPLPSRGVSAKVGVLNSKIITKRVCAFAAGNPEEDINNQMGQEGPPSGPRGRATPPSESINGCQSAPNTELYSTLGEPNEQREKTVSDAGVEVKSEEHYGAKGPNSTTLQGDIHISVENGGSKKESSPKGGEMAKVAGEEEDRTLRDDQSGRDSVDISTYSAVGDDFGGSQVDEEEDEGDDRYEPESSCAEISGLPVEEDPPPSRKIRFSTEPIKVFATYPNEDYDRRNEDVDPMAASAEYELEKRVERLDLFPAELEKDGEGLGISIIGMGAGADMGLEKLGIFVKTVTDGGAAHRDGRIQVNDLIVEVDGTSLVGVTQNFAASVLRNTSGTVKFVIGREKPGEQSEVAQLIQQTLEQERWQREMMEQRYNQYMDEQEGGEYGTDEEEDEDEEVSPPYPSAIEVFDLAENEDMSPLETDPEKLAHKYKELQIKHAVTQAEIQQLKRKLHHAEQEKQRWRMDKAQLEQTLQENKERMEKLEGYWMEAQSLCQAVDEHLKETQSQYQALERKYSKAKRLIKEYQQKEIEYLKKETQRCAQVGAEASLLKEESGQLQEQVADLECRVEELKSEPL</sequence>
<keyword evidence="4" id="KW-0597">Phosphoprotein</keyword>
<feature type="coiled-coil region" evidence="12">
    <location>
        <begin position="670"/>
        <end position="813"/>
    </location>
</feature>
<keyword evidence="3" id="KW-0963">Cytoplasm</keyword>
<keyword evidence="9" id="KW-0009">Actin-binding</keyword>
<dbReference type="PANTHER" id="PTHR16154:SF24">
    <property type="entry name" value="NEURABIN-2"/>
    <property type="match status" value="1"/>
</dbReference>
<dbReference type="GO" id="GO:0019722">
    <property type="term" value="P:calcium-mediated signaling"/>
    <property type="evidence" value="ECO:0007669"/>
    <property type="project" value="TreeGrafter"/>
</dbReference>
<dbReference type="PANTHER" id="PTHR16154">
    <property type="entry name" value="NEURABIN"/>
    <property type="match status" value="1"/>
</dbReference>
<evidence type="ECO:0000313" key="15">
    <source>
        <dbReference type="EMBL" id="TDG97797.1"/>
    </source>
</evidence>
<dbReference type="GO" id="GO:0051015">
    <property type="term" value="F:actin filament binding"/>
    <property type="evidence" value="ECO:0007669"/>
    <property type="project" value="TreeGrafter"/>
</dbReference>
<dbReference type="Pfam" id="PF17817">
    <property type="entry name" value="PDZ_5"/>
    <property type="match status" value="1"/>
</dbReference>
<evidence type="ECO:0000256" key="8">
    <source>
        <dbReference type="ARBA" id="ARBA00023054"/>
    </source>
</evidence>
<dbReference type="GO" id="GO:0014069">
    <property type="term" value="C:postsynaptic density"/>
    <property type="evidence" value="ECO:0007669"/>
    <property type="project" value="TreeGrafter"/>
</dbReference>
<organism evidence="15 16">
    <name type="scientific">Perca flavescens</name>
    <name type="common">American yellow perch</name>
    <name type="synonym">Morone flavescens</name>
    <dbReference type="NCBI Taxonomy" id="8167"/>
    <lineage>
        <taxon>Eukaryota</taxon>
        <taxon>Metazoa</taxon>
        <taxon>Chordata</taxon>
        <taxon>Craniata</taxon>
        <taxon>Vertebrata</taxon>
        <taxon>Euteleostomi</taxon>
        <taxon>Actinopterygii</taxon>
        <taxon>Neopterygii</taxon>
        <taxon>Teleostei</taxon>
        <taxon>Neoteleostei</taxon>
        <taxon>Acanthomorphata</taxon>
        <taxon>Eupercaria</taxon>
        <taxon>Perciformes</taxon>
        <taxon>Percoidei</taxon>
        <taxon>Percidae</taxon>
        <taxon>Percinae</taxon>
        <taxon>Perca</taxon>
    </lineage>
</organism>
<evidence type="ECO:0000256" key="12">
    <source>
        <dbReference type="SAM" id="Coils"/>
    </source>
</evidence>
<accession>A0A484C848</accession>
<evidence type="ECO:0000256" key="13">
    <source>
        <dbReference type="SAM" id="MobiDB-lite"/>
    </source>
</evidence>
<keyword evidence="8 12" id="KW-0175">Coiled coil</keyword>
<evidence type="ECO:0000256" key="11">
    <source>
        <dbReference type="ARBA" id="ARBA00034103"/>
    </source>
</evidence>
<name>A0A484C848_PERFV</name>
<keyword evidence="6" id="KW-0524">Neurogenesis</keyword>
<evidence type="ECO:0000256" key="4">
    <source>
        <dbReference type="ARBA" id="ARBA00022553"/>
    </source>
</evidence>
<dbReference type="AlphaFoldDB" id="A0A484C848"/>
<evidence type="ECO:0000256" key="1">
    <source>
        <dbReference type="ARBA" id="ARBA00004245"/>
    </source>
</evidence>
<dbReference type="InterPro" id="IPR040645">
    <property type="entry name" value="Neurabin-1/2_PDZ"/>
</dbReference>
<dbReference type="PROSITE" id="PS50106">
    <property type="entry name" value="PDZ"/>
    <property type="match status" value="1"/>
</dbReference>
<gene>
    <name evidence="15" type="ORF">EPR50_G00211710</name>
</gene>
<dbReference type="InterPro" id="IPR001478">
    <property type="entry name" value="PDZ"/>
</dbReference>
<dbReference type="EMBL" id="SCKG01000021">
    <property type="protein sequence ID" value="TDG97797.1"/>
    <property type="molecule type" value="Genomic_DNA"/>
</dbReference>
<keyword evidence="7" id="KW-0770">Synapse</keyword>
<evidence type="ECO:0000313" key="16">
    <source>
        <dbReference type="Proteomes" id="UP000295070"/>
    </source>
</evidence>